<gene>
    <name evidence="2" type="ORF">GCM10025782_29160</name>
</gene>
<dbReference type="SUPFAM" id="SSF55961">
    <property type="entry name" value="Bet v1-like"/>
    <property type="match status" value="1"/>
</dbReference>
<dbReference type="Gene3D" id="3.30.530.20">
    <property type="match status" value="1"/>
</dbReference>
<name>A0ABP8YKE7_9MICO</name>
<evidence type="ECO:0000259" key="1">
    <source>
        <dbReference type="Pfam" id="PF03364"/>
    </source>
</evidence>
<protein>
    <submittedName>
        <fullName evidence="2">SRPBCC family protein</fullName>
    </submittedName>
</protein>
<dbReference type="InterPro" id="IPR023393">
    <property type="entry name" value="START-like_dom_sf"/>
</dbReference>
<reference evidence="3" key="1">
    <citation type="journal article" date="2019" name="Int. J. Syst. Evol. Microbiol.">
        <title>The Global Catalogue of Microorganisms (GCM) 10K type strain sequencing project: providing services to taxonomists for standard genome sequencing and annotation.</title>
        <authorList>
            <consortium name="The Broad Institute Genomics Platform"/>
            <consortium name="The Broad Institute Genome Sequencing Center for Infectious Disease"/>
            <person name="Wu L."/>
            <person name="Ma J."/>
        </authorList>
    </citation>
    <scope>NUCLEOTIDE SEQUENCE [LARGE SCALE GENOMIC DNA]</scope>
    <source>
        <strain evidence="3">JCM 18961</strain>
    </source>
</reference>
<dbReference type="RefSeq" id="WP_345504431.1">
    <property type="nucleotide sequence ID" value="NZ_BAABLO010000011.1"/>
</dbReference>
<dbReference type="CDD" id="cd07817">
    <property type="entry name" value="SRPBCC_8"/>
    <property type="match status" value="1"/>
</dbReference>
<keyword evidence="3" id="KW-1185">Reference proteome</keyword>
<feature type="domain" description="Coenzyme Q-binding protein COQ10 START" evidence="1">
    <location>
        <begin position="15"/>
        <end position="129"/>
    </location>
</feature>
<dbReference type="EMBL" id="BAABLO010000011">
    <property type="protein sequence ID" value="GAA4728506.1"/>
    <property type="molecule type" value="Genomic_DNA"/>
</dbReference>
<dbReference type="InterPro" id="IPR047137">
    <property type="entry name" value="ORF3"/>
</dbReference>
<accession>A0ABP8YKE7</accession>
<dbReference type="PANTHER" id="PTHR33824:SF7">
    <property type="entry name" value="POLYKETIDE CYCLASE_DEHYDRASE AND LIPID TRANSPORT SUPERFAMILY PROTEIN"/>
    <property type="match status" value="1"/>
</dbReference>
<dbReference type="Pfam" id="PF03364">
    <property type="entry name" value="Polyketide_cyc"/>
    <property type="match status" value="1"/>
</dbReference>
<dbReference type="PANTHER" id="PTHR33824">
    <property type="entry name" value="POLYKETIDE CYCLASE/DEHYDRASE AND LIPID TRANSPORT SUPERFAMILY PROTEIN"/>
    <property type="match status" value="1"/>
</dbReference>
<organism evidence="2 3">
    <name type="scientific">Pedococcus ginsenosidimutans</name>
    <dbReference type="NCBI Taxonomy" id="490570"/>
    <lineage>
        <taxon>Bacteria</taxon>
        <taxon>Bacillati</taxon>
        <taxon>Actinomycetota</taxon>
        <taxon>Actinomycetes</taxon>
        <taxon>Micrococcales</taxon>
        <taxon>Intrasporangiaceae</taxon>
        <taxon>Pedococcus</taxon>
    </lineage>
</organism>
<evidence type="ECO:0000313" key="2">
    <source>
        <dbReference type="EMBL" id="GAA4728506.1"/>
    </source>
</evidence>
<dbReference type="Proteomes" id="UP001500556">
    <property type="component" value="Unassembled WGS sequence"/>
</dbReference>
<comment type="caution">
    <text evidence="2">The sequence shown here is derived from an EMBL/GenBank/DDBJ whole genome shotgun (WGS) entry which is preliminary data.</text>
</comment>
<evidence type="ECO:0000313" key="3">
    <source>
        <dbReference type="Proteomes" id="UP001500556"/>
    </source>
</evidence>
<dbReference type="InterPro" id="IPR005031">
    <property type="entry name" value="COQ10_START"/>
</dbReference>
<proteinExistence type="predicted"/>
<sequence length="152" mass="17200">MTTAEANVDIASDITTVYDQWTQFEDFPLFMEGVDEVTQVDDRHLHWKVSIAGVHREFDATITEQIPEVRVAWKADGGVRHAGVVDFHRVDEHRTNVALKLDMDSHGLVEHVGDALGVVERRAKGDLKRFRLLVEKNQEASGSWRGQVPREG</sequence>